<reference evidence="11" key="1">
    <citation type="submission" date="2020-11" db="EMBL/GenBank/DDBJ databases">
        <authorList>
            <consortium name="DOE Joint Genome Institute"/>
            <person name="Ahrendt S."/>
            <person name="Riley R."/>
            <person name="Andreopoulos W."/>
            <person name="Labutti K."/>
            <person name="Pangilinan J."/>
            <person name="Ruiz-Duenas F.J."/>
            <person name="Barrasa J.M."/>
            <person name="Sanchez-Garcia M."/>
            <person name="Camarero S."/>
            <person name="Miyauchi S."/>
            <person name="Serrano A."/>
            <person name="Linde D."/>
            <person name="Babiker R."/>
            <person name="Drula E."/>
            <person name="Ayuso-Fernandez I."/>
            <person name="Pacheco R."/>
            <person name="Padilla G."/>
            <person name="Ferreira P."/>
            <person name="Barriuso J."/>
            <person name="Kellner H."/>
            <person name="Castanera R."/>
            <person name="Alfaro M."/>
            <person name="Ramirez L."/>
            <person name="Pisabarro A.G."/>
            <person name="Kuo A."/>
            <person name="Tritt A."/>
            <person name="Lipzen A."/>
            <person name="He G."/>
            <person name="Yan M."/>
            <person name="Ng V."/>
            <person name="Cullen D."/>
            <person name="Martin F."/>
            <person name="Rosso M.-N."/>
            <person name="Henrissat B."/>
            <person name="Hibbett D."/>
            <person name="Martinez A.T."/>
            <person name="Grigoriev I.V."/>
        </authorList>
    </citation>
    <scope>NUCLEOTIDE SEQUENCE</scope>
    <source>
        <strain evidence="11">MF-IS2</strain>
    </source>
</reference>
<evidence type="ECO:0000259" key="10">
    <source>
        <dbReference type="Pfam" id="PF00551"/>
    </source>
</evidence>
<comment type="catalytic activity">
    <reaction evidence="9">
        <text>N(1)-(5-phospho-beta-D-ribosyl)glycinamide + (6R)-10-formyltetrahydrofolate = N(2)-formyl-N(1)-(5-phospho-beta-D-ribosyl)glycinamide + (6S)-5,6,7,8-tetrahydrofolate + H(+)</text>
        <dbReference type="Rhea" id="RHEA:15053"/>
        <dbReference type="ChEBI" id="CHEBI:15378"/>
        <dbReference type="ChEBI" id="CHEBI:57453"/>
        <dbReference type="ChEBI" id="CHEBI:143788"/>
        <dbReference type="ChEBI" id="CHEBI:147286"/>
        <dbReference type="ChEBI" id="CHEBI:195366"/>
        <dbReference type="EC" id="2.1.2.2"/>
    </reaction>
</comment>
<proteinExistence type="inferred from homology"/>
<evidence type="ECO:0000256" key="3">
    <source>
        <dbReference type="ARBA" id="ARBA00022076"/>
    </source>
</evidence>
<keyword evidence="5" id="KW-0658">Purine biosynthesis</keyword>
<dbReference type="EC" id="2.1.2.2" evidence="2"/>
<sequence length="257" mass="28298">MSPIKRIVALISGSGTNLQALIDAQNTPALPNAGVVLVLSNRKAAYGLTRATSANPPIPTAYLALQPYLKKNPEKTREDYDAEVARIVVEAKPDIVVLAGWMHILSERFLEIVEGRTVLEGLEPPNIPIPVINLHPALPGAFDGANAIERAYEAFQKGEIEHSGCMIHRVVKDVDRGQPIVVREVPIEKAEPIEAFEERLHKVEHEIIVQATKKILEGYRSSSATTAPQIMSTPVDNRLDLFIVISFLLFRVPAIIR</sequence>
<dbReference type="PANTHER" id="PTHR43369:SF2">
    <property type="entry name" value="PHOSPHORIBOSYLGLYCINAMIDE FORMYLTRANSFERASE"/>
    <property type="match status" value="1"/>
</dbReference>
<dbReference type="OrthoDB" id="5575075at2759"/>
<evidence type="ECO:0000256" key="9">
    <source>
        <dbReference type="ARBA" id="ARBA00047664"/>
    </source>
</evidence>
<evidence type="ECO:0000256" key="8">
    <source>
        <dbReference type="ARBA" id="ARBA00041682"/>
    </source>
</evidence>
<dbReference type="HAMAP" id="MF_01930">
    <property type="entry name" value="PurN"/>
    <property type="match status" value="1"/>
</dbReference>
<dbReference type="PROSITE" id="PS00373">
    <property type="entry name" value="GART"/>
    <property type="match status" value="1"/>
</dbReference>
<dbReference type="InterPro" id="IPR004607">
    <property type="entry name" value="GART"/>
</dbReference>
<dbReference type="PANTHER" id="PTHR43369">
    <property type="entry name" value="PHOSPHORIBOSYLGLYCINAMIDE FORMYLTRANSFERASE"/>
    <property type="match status" value="1"/>
</dbReference>
<dbReference type="GO" id="GO:0004644">
    <property type="term" value="F:phosphoribosylglycinamide formyltransferase activity"/>
    <property type="evidence" value="ECO:0007669"/>
    <property type="project" value="UniProtKB-EC"/>
</dbReference>
<evidence type="ECO:0000256" key="2">
    <source>
        <dbReference type="ARBA" id="ARBA00012254"/>
    </source>
</evidence>
<dbReference type="Gene3D" id="3.40.50.170">
    <property type="entry name" value="Formyl transferase, N-terminal domain"/>
    <property type="match status" value="1"/>
</dbReference>
<name>A0A9P6BZP2_9AGAR</name>
<dbReference type="GO" id="GO:0006189">
    <property type="term" value="P:'de novo' IMP biosynthetic process"/>
    <property type="evidence" value="ECO:0007669"/>
    <property type="project" value="InterPro"/>
</dbReference>
<comment type="pathway">
    <text evidence="1">Purine metabolism; IMP biosynthesis via de novo pathway; N(2)-formyl-N(1)-(5-phospho-D-ribosyl)glycinamide from N(1)-(5-phospho-D-ribosyl)glycinamide (10-formyl THF route): step 1/1.</text>
</comment>
<evidence type="ECO:0000313" key="12">
    <source>
        <dbReference type="Proteomes" id="UP000807342"/>
    </source>
</evidence>
<dbReference type="InterPro" id="IPR002376">
    <property type="entry name" value="Formyl_transf_N"/>
</dbReference>
<feature type="domain" description="Formyl transferase N-terminal" evidence="10">
    <location>
        <begin position="128"/>
        <end position="212"/>
    </location>
</feature>
<dbReference type="GO" id="GO:0005737">
    <property type="term" value="C:cytoplasm"/>
    <property type="evidence" value="ECO:0007669"/>
    <property type="project" value="TreeGrafter"/>
</dbReference>
<evidence type="ECO:0000313" key="11">
    <source>
        <dbReference type="EMBL" id="KAF9443618.1"/>
    </source>
</evidence>
<dbReference type="FunFam" id="3.40.50.170:FF:000009">
    <property type="entry name" value="Phosphoribosylglycinamide formyltransferase (Eurofung)"/>
    <property type="match status" value="1"/>
</dbReference>
<evidence type="ECO:0000256" key="7">
    <source>
        <dbReference type="ARBA" id="ARBA00041324"/>
    </source>
</evidence>
<accession>A0A9P6BZP2</accession>
<comment type="similarity">
    <text evidence="6">Belongs to the GART family.</text>
</comment>
<evidence type="ECO:0000256" key="1">
    <source>
        <dbReference type="ARBA" id="ARBA00005054"/>
    </source>
</evidence>
<dbReference type="InterPro" id="IPR036477">
    <property type="entry name" value="Formyl_transf_N_sf"/>
</dbReference>
<organism evidence="11 12">
    <name type="scientific">Macrolepiota fuliginosa MF-IS2</name>
    <dbReference type="NCBI Taxonomy" id="1400762"/>
    <lineage>
        <taxon>Eukaryota</taxon>
        <taxon>Fungi</taxon>
        <taxon>Dikarya</taxon>
        <taxon>Basidiomycota</taxon>
        <taxon>Agaricomycotina</taxon>
        <taxon>Agaricomycetes</taxon>
        <taxon>Agaricomycetidae</taxon>
        <taxon>Agaricales</taxon>
        <taxon>Agaricineae</taxon>
        <taxon>Agaricaceae</taxon>
        <taxon>Macrolepiota</taxon>
    </lineage>
</organism>
<protein>
    <recommendedName>
        <fullName evidence="3">Phosphoribosylglycinamide formyltransferase</fullName>
        <ecNumber evidence="2">2.1.2.2</ecNumber>
    </recommendedName>
    <alternativeName>
        <fullName evidence="8">5'-phosphoribosylglycinamide transformylase</fullName>
    </alternativeName>
    <alternativeName>
        <fullName evidence="7">GAR transformylase</fullName>
    </alternativeName>
</protein>
<evidence type="ECO:0000256" key="4">
    <source>
        <dbReference type="ARBA" id="ARBA00022679"/>
    </source>
</evidence>
<dbReference type="SUPFAM" id="SSF53328">
    <property type="entry name" value="Formyltransferase"/>
    <property type="match status" value="1"/>
</dbReference>
<keyword evidence="12" id="KW-1185">Reference proteome</keyword>
<dbReference type="CDD" id="cd08645">
    <property type="entry name" value="FMT_core_GART"/>
    <property type="match status" value="1"/>
</dbReference>
<feature type="domain" description="Formyl transferase N-terminal" evidence="10">
    <location>
        <begin position="5"/>
        <end position="117"/>
    </location>
</feature>
<keyword evidence="4" id="KW-0808">Transferase</keyword>
<dbReference type="Pfam" id="PF00551">
    <property type="entry name" value="Formyl_trans_N"/>
    <property type="match status" value="2"/>
</dbReference>
<dbReference type="EMBL" id="MU151453">
    <property type="protein sequence ID" value="KAF9443618.1"/>
    <property type="molecule type" value="Genomic_DNA"/>
</dbReference>
<evidence type="ECO:0000256" key="6">
    <source>
        <dbReference type="ARBA" id="ARBA00038440"/>
    </source>
</evidence>
<dbReference type="NCBIfam" id="TIGR00639">
    <property type="entry name" value="PurN"/>
    <property type="match status" value="1"/>
</dbReference>
<comment type="caution">
    <text evidence="11">The sequence shown here is derived from an EMBL/GenBank/DDBJ whole genome shotgun (WGS) entry which is preliminary data.</text>
</comment>
<gene>
    <name evidence="11" type="ORF">P691DRAFT_797287</name>
</gene>
<dbReference type="AlphaFoldDB" id="A0A9P6BZP2"/>
<dbReference type="Proteomes" id="UP000807342">
    <property type="component" value="Unassembled WGS sequence"/>
</dbReference>
<evidence type="ECO:0000256" key="5">
    <source>
        <dbReference type="ARBA" id="ARBA00022755"/>
    </source>
</evidence>
<dbReference type="InterPro" id="IPR001555">
    <property type="entry name" value="GART_AS"/>
</dbReference>